<dbReference type="RefSeq" id="WP_377284061.1">
    <property type="nucleotide sequence ID" value="NZ_JBHRSI010000010.1"/>
</dbReference>
<protein>
    <submittedName>
        <fullName evidence="2">Alpha/beta fold hydrolase</fullName>
    </submittedName>
</protein>
<evidence type="ECO:0000256" key="1">
    <source>
        <dbReference type="SAM" id="SignalP"/>
    </source>
</evidence>
<dbReference type="PANTHER" id="PTHR34853">
    <property type="match status" value="1"/>
</dbReference>
<dbReference type="Gene3D" id="3.40.50.1820">
    <property type="entry name" value="alpha/beta hydrolase"/>
    <property type="match status" value="2"/>
</dbReference>
<dbReference type="InterPro" id="IPR029058">
    <property type="entry name" value="AB_hydrolase_fold"/>
</dbReference>
<feature type="chain" id="PRO_5045654827" evidence="1">
    <location>
        <begin position="22"/>
        <end position="405"/>
    </location>
</feature>
<feature type="signal peptide" evidence="1">
    <location>
        <begin position="1"/>
        <end position="21"/>
    </location>
</feature>
<gene>
    <name evidence="2" type="ORF">ACFSC0_08310</name>
</gene>
<keyword evidence="3" id="KW-1185">Reference proteome</keyword>
<dbReference type="GO" id="GO:0016787">
    <property type="term" value="F:hydrolase activity"/>
    <property type="evidence" value="ECO:0007669"/>
    <property type="project" value="UniProtKB-KW"/>
</dbReference>
<evidence type="ECO:0000313" key="2">
    <source>
        <dbReference type="EMBL" id="MFD1783392.1"/>
    </source>
</evidence>
<dbReference type="Pfam" id="PF03583">
    <property type="entry name" value="LIP"/>
    <property type="match status" value="1"/>
</dbReference>
<dbReference type="EMBL" id="JBHUEY010000001">
    <property type="protein sequence ID" value="MFD1783392.1"/>
    <property type="molecule type" value="Genomic_DNA"/>
</dbReference>
<dbReference type="Proteomes" id="UP001597237">
    <property type="component" value="Unassembled WGS sequence"/>
</dbReference>
<comment type="caution">
    <text evidence="2">The sequence shown here is derived from an EMBL/GenBank/DDBJ whole genome shotgun (WGS) entry which is preliminary data.</text>
</comment>
<sequence length="405" mass="43189">MFRSVPAALAALAVFAAPAGAATPDPKQGDGGVSDFYLWNEPLTDRPGAMLRTEPLPEKLTLASAGRALRILHTTTDGLDGQGRTYVSGALFLPKGEPPAGGWPLLAWAHGTVGVADVCAPSWAGRSQRDVTYLNHWLDQGYAVVASDYQGLGVPGGHPYLATRPAAYSVLDSIRAVQGEKLGVSKKVVLIGQSQGGGAAFATAGYAKTYAPELDVRGTVATGTPYFSPEVQARLLAARPKDEFAPTLGYTLLMLYLVRQMDPSVRFEDLLTDAGLRVTEAGASECINAIFERTAAEKLTFNSTFRSDPTDLLTRAYGLMGYPTLKIDHPVFMGTGGKDEDVPQPMQEALVRDACAAGARIEWRLYPELDHSGAVNGSRQDSTPFVRRAFAGEGIEGNCAETPRR</sequence>
<reference evidence="3" key="1">
    <citation type="journal article" date="2019" name="Int. J. Syst. Evol. Microbiol.">
        <title>The Global Catalogue of Microorganisms (GCM) 10K type strain sequencing project: providing services to taxonomists for standard genome sequencing and annotation.</title>
        <authorList>
            <consortium name="The Broad Institute Genomics Platform"/>
            <consortium name="The Broad Institute Genome Sequencing Center for Infectious Disease"/>
            <person name="Wu L."/>
            <person name="Ma J."/>
        </authorList>
    </citation>
    <scope>NUCLEOTIDE SEQUENCE [LARGE SCALE GENOMIC DNA]</scope>
    <source>
        <strain evidence="3">DFY28</strain>
    </source>
</reference>
<organism evidence="2 3">
    <name type="scientific">Phenylobacterium terrae</name>
    <dbReference type="NCBI Taxonomy" id="2665495"/>
    <lineage>
        <taxon>Bacteria</taxon>
        <taxon>Pseudomonadati</taxon>
        <taxon>Pseudomonadota</taxon>
        <taxon>Alphaproteobacteria</taxon>
        <taxon>Caulobacterales</taxon>
        <taxon>Caulobacteraceae</taxon>
        <taxon>Phenylobacterium</taxon>
    </lineage>
</organism>
<dbReference type="SUPFAM" id="SSF53474">
    <property type="entry name" value="alpha/beta-Hydrolases"/>
    <property type="match status" value="1"/>
</dbReference>
<dbReference type="InterPro" id="IPR005152">
    <property type="entry name" value="Lipase_secreted"/>
</dbReference>
<name>A0ABW4MZM4_9CAUL</name>
<keyword evidence="1" id="KW-0732">Signal</keyword>
<dbReference type="PIRSF" id="PIRSF029171">
    <property type="entry name" value="Esterase_LipA"/>
    <property type="match status" value="1"/>
</dbReference>
<dbReference type="PANTHER" id="PTHR34853:SF1">
    <property type="entry name" value="LIPASE 5"/>
    <property type="match status" value="1"/>
</dbReference>
<keyword evidence="2" id="KW-0378">Hydrolase</keyword>
<accession>A0ABW4MZM4</accession>
<proteinExistence type="predicted"/>
<evidence type="ECO:0000313" key="3">
    <source>
        <dbReference type="Proteomes" id="UP001597237"/>
    </source>
</evidence>